<feature type="compositionally biased region" description="Polar residues" evidence="1">
    <location>
        <begin position="117"/>
        <end position="126"/>
    </location>
</feature>
<name>Q029T6_SOLUE</name>
<proteinExistence type="predicted"/>
<feature type="compositionally biased region" description="Basic and acidic residues" evidence="1">
    <location>
        <begin position="133"/>
        <end position="142"/>
    </location>
</feature>
<evidence type="ECO:0000313" key="2">
    <source>
        <dbReference type="EMBL" id="ABJ82190.1"/>
    </source>
</evidence>
<feature type="region of interest" description="Disordered" evidence="1">
    <location>
        <begin position="115"/>
        <end position="163"/>
    </location>
</feature>
<dbReference type="AlphaFoldDB" id="Q029T6"/>
<protein>
    <submittedName>
        <fullName evidence="2">Uncharacterized protein</fullName>
    </submittedName>
</protein>
<dbReference type="EMBL" id="CP000473">
    <property type="protein sequence ID" value="ABJ82190.1"/>
    <property type="molecule type" value="Genomic_DNA"/>
</dbReference>
<sequence length="163" mass="17492" precursor="true">MESALIALIVTAGLTFGADPKTNTEPQNGGDMRRLESVTWDLKTHTLSWVVAKGTEANGEFVPSGSKSYQLTPDDATMGVAKEARSISEEEAAVLHRLLDTLSIYCARSVVWFESPADSTPPSDGTPTLKPAPKKEDDELKTRPTPSRPVKVGLAASARPVEK</sequence>
<dbReference type="KEGG" id="sus:Acid_1196"/>
<dbReference type="HOGENOM" id="CLU_1625973_0_0_0"/>
<gene>
    <name evidence="2" type="ordered locus">Acid_1196</name>
</gene>
<reference evidence="2" key="1">
    <citation type="submission" date="2006-10" db="EMBL/GenBank/DDBJ databases">
        <title>Complete sequence of Solibacter usitatus Ellin6076.</title>
        <authorList>
            <consortium name="US DOE Joint Genome Institute"/>
            <person name="Copeland A."/>
            <person name="Lucas S."/>
            <person name="Lapidus A."/>
            <person name="Barry K."/>
            <person name="Detter J.C."/>
            <person name="Glavina del Rio T."/>
            <person name="Hammon N."/>
            <person name="Israni S."/>
            <person name="Dalin E."/>
            <person name="Tice H."/>
            <person name="Pitluck S."/>
            <person name="Thompson L.S."/>
            <person name="Brettin T."/>
            <person name="Bruce D."/>
            <person name="Han C."/>
            <person name="Tapia R."/>
            <person name="Gilna P."/>
            <person name="Schmutz J."/>
            <person name="Larimer F."/>
            <person name="Land M."/>
            <person name="Hauser L."/>
            <person name="Kyrpides N."/>
            <person name="Mikhailova N."/>
            <person name="Janssen P.H."/>
            <person name="Kuske C.R."/>
            <person name="Richardson P."/>
        </authorList>
    </citation>
    <scope>NUCLEOTIDE SEQUENCE</scope>
    <source>
        <strain evidence="2">Ellin6076</strain>
    </source>
</reference>
<accession>Q029T6</accession>
<evidence type="ECO:0000256" key="1">
    <source>
        <dbReference type="SAM" id="MobiDB-lite"/>
    </source>
</evidence>
<dbReference type="InParanoid" id="Q029T6"/>
<organism evidence="2">
    <name type="scientific">Solibacter usitatus (strain Ellin6076)</name>
    <dbReference type="NCBI Taxonomy" id="234267"/>
    <lineage>
        <taxon>Bacteria</taxon>
        <taxon>Pseudomonadati</taxon>
        <taxon>Acidobacteriota</taxon>
        <taxon>Terriglobia</taxon>
        <taxon>Bryobacterales</taxon>
        <taxon>Solibacteraceae</taxon>
        <taxon>Candidatus Solibacter</taxon>
    </lineage>
</organism>